<gene>
    <name evidence="2" type="ORF">L9F63_008644</name>
</gene>
<feature type="chain" id="PRO_5042141653" evidence="1">
    <location>
        <begin position="27"/>
        <end position="183"/>
    </location>
</feature>
<dbReference type="EMBL" id="JASPKZ010010662">
    <property type="protein sequence ID" value="KAJ9573986.1"/>
    <property type="molecule type" value="Genomic_DNA"/>
</dbReference>
<proteinExistence type="predicted"/>
<dbReference type="Proteomes" id="UP001233999">
    <property type="component" value="Unassembled WGS sequence"/>
</dbReference>
<reference evidence="2" key="1">
    <citation type="journal article" date="2023" name="IScience">
        <title>Live-bearing cockroach genome reveals convergent evolutionary mechanisms linked to viviparity in insects and beyond.</title>
        <authorList>
            <person name="Fouks B."/>
            <person name="Harrison M.C."/>
            <person name="Mikhailova A.A."/>
            <person name="Marchal E."/>
            <person name="English S."/>
            <person name="Carruthers M."/>
            <person name="Jennings E.C."/>
            <person name="Chiamaka E.L."/>
            <person name="Frigard R.A."/>
            <person name="Pippel M."/>
            <person name="Attardo G.M."/>
            <person name="Benoit J.B."/>
            <person name="Bornberg-Bauer E."/>
            <person name="Tobe S.S."/>
        </authorList>
    </citation>
    <scope>NUCLEOTIDE SEQUENCE</scope>
    <source>
        <strain evidence="2">Stay&amp;Tobe</strain>
    </source>
</reference>
<organism evidence="2 3">
    <name type="scientific">Diploptera punctata</name>
    <name type="common">Pacific beetle cockroach</name>
    <dbReference type="NCBI Taxonomy" id="6984"/>
    <lineage>
        <taxon>Eukaryota</taxon>
        <taxon>Metazoa</taxon>
        <taxon>Ecdysozoa</taxon>
        <taxon>Arthropoda</taxon>
        <taxon>Hexapoda</taxon>
        <taxon>Insecta</taxon>
        <taxon>Pterygota</taxon>
        <taxon>Neoptera</taxon>
        <taxon>Polyneoptera</taxon>
        <taxon>Dictyoptera</taxon>
        <taxon>Blattodea</taxon>
        <taxon>Blaberoidea</taxon>
        <taxon>Blaberidae</taxon>
        <taxon>Diplopterinae</taxon>
        <taxon>Diploptera</taxon>
    </lineage>
</organism>
<reference evidence="2" key="2">
    <citation type="submission" date="2023-05" db="EMBL/GenBank/DDBJ databases">
        <authorList>
            <person name="Fouks B."/>
        </authorList>
    </citation>
    <scope>NUCLEOTIDE SEQUENCE</scope>
    <source>
        <strain evidence="2">Stay&amp;Tobe</strain>
        <tissue evidence="2">Testes</tissue>
    </source>
</reference>
<keyword evidence="1" id="KW-0732">Signal</keyword>
<accession>A0AAD8E1Z0</accession>
<evidence type="ECO:0000313" key="2">
    <source>
        <dbReference type="EMBL" id="KAJ9573986.1"/>
    </source>
</evidence>
<protein>
    <submittedName>
        <fullName evidence="2">Uncharacterized protein</fullName>
    </submittedName>
</protein>
<evidence type="ECO:0000256" key="1">
    <source>
        <dbReference type="SAM" id="SignalP"/>
    </source>
</evidence>
<dbReference type="AlphaFoldDB" id="A0AAD8E1Z0"/>
<comment type="caution">
    <text evidence="2">The sequence shown here is derived from an EMBL/GenBank/DDBJ whole genome shotgun (WGS) entry which is preliminary data.</text>
</comment>
<feature type="signal peptide" evidence="1">
    <location>
        <begin position="1"/>
        <end position="26"/>
    </location>
</feature>
<sequence length="183" mass="21249">MHPTVLGTILGTTLILHSCIHPVTMATVNTENMIPAIEPETDGSALKDKWDPDMEYLSSYLEQLLRDGEIWQLPSSPLLYVEDVPSSVYSEEVPEDDDGIAIPWKRSRYYRRYPWKRQNGRQRTQYADSSRYMCNPTREDVFQLLVALHEAREGNTRRTVNFCNRKRPAGAIFTNIRFLGRRK</sequence>
<evidence type="ECO:0000313" key="3">
    <source>
        <dbReference type="Proteomes" id="UP001233999"/>
    </source>
</evidence>
<keyword evidence="3" id="KW-1185">Reference proteome</keyword>
<name>A0AAD8E1Z0_DIPPU</name>